<dbReference type="Pfam" id="PF00116">
    <property type="entry name" value="COX2"/>
    <property type="match status" value="1"/>
</dbReference>
<evidence type="ECO:0000313" key="21">
    <source>
        <dbReference type="Proteomes" id="UP000460298"/>
    </source>
</evidence>
<keyword evidence="3 14" id="KW-0813">Transport</keyword>
<sequence>MGSGSARISKEETMLEWFIDTASEFAPKVNYMMNLVNLVTGLAFVLTNGALVYFIIRYRRRSENDETSRVNNSHTVEAVWTIVPSIVFVFFYIIGVKDFRELRAAQDEATKIRVTAKQWAWEFAYPASLRTDGKDRALKSYNVLYVEENKPVTLIMKSSDVIHSFFVPAFRVKEDVVGNIYTYVQFTPLISETQTNMKEAERKAFYALTGEQEGKIPQVKDQCVGYAPGTCATYTIYCTEYCGKDHSYMLGSVVVLKAELYRKKLAELEEASGAISPAEGEKIYGASGCKSCHSLDGSKLVGPSWKGLYGVKRKLTTGQEVLVDENYITEAILNPNSQVPEGYAPIMPPQDLSEEQILSVIEYIKTLK</sequence>
<keyword evidence="11 13" id="KW-0408">Iron</keyword>
<evidence type="ECO:0000256" key="14">
    <source>
        <dbReference type="RuleBase" id="RU000456"/>
    </source>
</evidence>
<evidence type="ECO:0000256" key="6">
    <source>
        <dbReference type="ARBA" id="ARBA00022692"/>
    </source>
</evidence>
<keyword evidence="7 13" id="KW-0479">Metal-binding</keyword>
<dbReference type="Gene3D" id="1.10.287.90">
    <property type="match status" value="1"/>
</dbReference>
<evidence type="ECO:0000256" key="2">
    <source>
        <dbReference type="ARBA" id="ARBA00007866"/>
    </source>
</evidence>
<dbReference type="InterPro" id="IPR036909">
    <property type="entry name" value="Cyt_c-like_dom_sf"/>
</dbReference>
<evidence type="ECO:0000256" key="5">
    <source>
        <dbReference type="ARBA" id="ARBA00022660"/>
    </source>
</evidence>
<dbReference type="Gene3D" id="1.10.760.10">
    <property type="entry name" value="Cytochrome c-like domain"/>
    <property type="match status" value="1"/>
</dbReference>
<dbReference type="InterPro" id="IPR009056">
    <property type="entry name" value="Cyt_c-like_dom"/>
</dbReference>
<dbReference type="SUPFAM" id="SSF81464">
    <property type="entry name" value="Cytochrome c oxidase subunit II-like, transmembrane region"/>
    <property type="match status" value="1"/>
</dbReference>
<dbReference type="SUPFAM" id="SSF49503">
    <property type="entry name" value="Cupredoxins"/>
    <property type="match status" value="1"/>
</dbReference>
<feature type="domain" description="Cytochrome c" evidence="19">
    <location>
        <begin position="275"/>
        <end position="368"/>
    </location>
</feature>
<dbReference type="InterPro" id="IPR011759">
    <property type="entry name" value="Cyt_c_oxidase_su2_TM_dom"/>
</dbReference>
<evidence type="ECO:0000313" key="20">
    <source>
        <dbReference type="EMBL" id="KAB2931203.1"/>
    </source>
</evidence>
<dbReference type="InterPro" id="IPR045187">
    <property type="entry name" value="CcO_II"/>
</dbReference>
<evidence type="ECO:0000259" key="18">
    <source>
        <dbReference type="PROSITE" id="PS50999"/>
    </source>
</evidence>
<dbReference type="GO" id="GO:0005507">
    <property type="term" value="F:copper ion binding"/>
    <property type="evidence" value="ECO:0007669"/>
    <property type="project" value="InterPro"/>
</dbReference>
<feature type="transmembrane region" description="Helical" evidence="16">
    <location>
        <begin position="77"/>
        <end position="95"/>
    </location>
</feature>
<dbReference type="EMBL" id="WBUI01000015">
    <property type="protein sequence ID" value="KAB2931203.1"/>
    <property type="molecule type" value="Genomic_DNA"/>
</dbReference>
<dbReference type="PROSITE" id="PS51007">
    <property type="entry name" value="CYTC"/>
    <property type="match status" value="1"/>
</dbReference>
<dbReference type="PROSITE" id="PS50999">
    <property type="entry name" value="COX2_TM"/>
    <property type="match status" value="1"/>
</dbReference>
<name>A0A833GZR9_9LEPT</name>
<keyword evidence="4 13" id="KW-0349">Heme</keyword>
<evidence type="ECO:0000256" key="4">
    <source>
        <dbReference type="ARBA" id="ARBA00022617"/>
    </source>
</evidence>
<keyword evidence="9 14" id="KW-0249">Electron transport</keyword>
<gene>
    <name evidence="20" type="ORF">F9K24_14730</name>
</gene>
<keyword evidence="10 16" id="KW-1133">Transmembrane helix</keyword>
<evidence type="ECO:0000256" key="12">
    <source>
        <dbReference type="ARBA" id="ARBA00023136"/>
    </source>
</evidence>
<protein>
    <recommendedName>
        <fullName evidence="15">Cytochrome c oxidase subunit 2</fullName>
        <ecNumber evidence="15">7.1.1.9</ecNumber>
    </recommendedName>
</protein>
<reference evidence="20 21" key="1">
    <citation type="submission" date="2019-10" db="EMBL/GenBank/DDBJ databases">
        <title>Extracellular Electron Transfer in a Candidatus Methanoperedens spp. Enrichment Culture.</title>
        <authorList>
            <person name="Berger S."/>
            <person name="Rangel Shaw D."/>
            <person name="Berben T."/>
            <person name="In 'T Zandt M."/>
            <person name="Frank J."/>
            <person name="Reimann J."/>
            <person name="Jetten M.S.M."/>
            <person name="Welte C.U."/>
        </authorList>
    </citation>
    <scope>NUCLEOTIDE SEQUENCE [LARGE SCALE GENOMIC DNA]</scope>
    <source>
        <strain evidence="20">SB12</strain>
    </source>
</reference>
<comment type="catalytic activity">
    <reaction evidence="15">
        <text>4 Fe(II)-[cytochrome c] + O2 + 8 H(+)(in) = 4 Fe(III)-[cytochrome c] + 2 H2O + 4 H(+)(out)</text>
        <dbReference type="Rhea" id="RHEA:11436"/>
        <dbReference type="Rhea" id="RHEA-COMP:10350"/>
        <dbReference type="Rhea" id="RHEA-COMP:14399"/>
        <dbReference type="ChEBI" id="CHEBI:15377"/>
        <dbReference type="ChEBI" id="CHEBI:15378"/>
        <dbReference type="ChEBI" id="CHEBI:15379"/>
        <dbReference type="ChEBI" id="CHEBI:29033"/>
        <dbReference type="ChEBI" id="CHEBI:29034"/>
        <dbReference type="EC" id="7.1.1.9"/>
    </reaction>
</comment>
<evidence type="ECO:0000256" key="15">
    <source>
        <dbReference type="RuleBase" id="RU004024"/>
    </source>
</evidence>
<feature type="domain" description="Cytochrome oxidase subunit II copper A binding" evidence="17">
    <location>
        <begin position="107"/>
        <end position="267"/>
    </location>
</feature>
<dbReference type="PROSITE" id="PS50857">
    <property type="entry name" value="COX2_CUA"/>
    <property type="match status" value="1"/>
</dbReference>
<keyword evidence="8" id="KW-1278">Translocase</keyword>
<comment type="function">
    <text evidence="15">Subunits I and II form the functional core of the enzyme complex. Electrons originating in cytochrome c are transferred via heme a and Cu(A) to the binuclear center formed by heme a3 and Cu(B).</text>
</comment>
<dbReference type="Gene3D" id="2.60.40.420">
    <property type="entry name" value="Cupredoxins - blue copper proteins"/>
    <property type="match status" value="1"/>
</dbReference>
<comment type="caution">
    <text evidence="20">The sequence shown here is derived from an EMBL/GenBank/DDBJ whole genome shotgun (WGS) entry which is preliminary data.</text>
</comment>
<evidence type="ECO:0000256" key="9">
    <source>
        <dbReference type="ARBA" id="ARBA00022982"/>
    </source>
</evidence>
<proteinExistence type="inferred from homology"/>
<dbReference type="InterPro" id="IPR002429">
    <property type="entry name" value="CcO_II-like_C"/>
</dbReference>
<dbReference type="Pfam" id="PF00034">
    <property type="entry name" value="Cytochrom_C"/>
    <property type="match status" value="1"/>
</dbReference>
<accession>A0A833GZR9</accession>
<feature type="transmembrane region" description="Helical" evidence="16">
    <location>
        <begin position="35"/>
        <end position="56"/>
    </location>
</feature>
<evidence type="ECO:0000256" key="10">
    <source>
        <dbReference type="ARBA" id="ARBA00022989"/>
    </source>
</evidence>
<evidence type="ECO:0000256" key="7">
    <source>
        <dbReference type="ARBA" id="ARBA00022723"/>
    </source>
</evidence>
<keyword evidence="5 14" id="KW-0679">Respiratory chain</keyword>
<dbReference type="GO" id="GO:0005886">
    <property type="term" value="C:plasma membrane"/>
    <property type="evidence" value="ECO:0007669"/>
    <property type="project" value="UniProtKB-SubCell"/>
</dbReference>
<dbReference type="AlphaFoldDB" id="A0A833GZR9"/>
<dbReference type="GO" id="GO:0020037">
    <property type="term" value="F:heme binding"/>
    <property type="evidence" value="ECO:0007669"/>
    <property type="project" value="InterPro"/>
</dbReference>
<evidence type="ECO:0000256" key="16">
    <source>
        <dbReference type="SAM" id="Phobius"/>
    </source>
</evidence>
<comment type="cofactor">
    <cofactor evidence="15">
        <name>Cu cation</name>
        <dbReference type="ChEBI" id="CHEBI:23378"/>
    </cofactor>
    <text evidence="15">Binds a copper A center.</text>
</comment>
<keyword evidence="15" id="KW-0186">Copper</keyword>
<evidence type="ECO:0000259" key="19">
    <source>
        <dbReference type="PROSITE" id="PS51007"/>
    </source>
</evidence>
<dbReference type="SUPFAM" id="SSF46626">
    <property type="entry name" value="Cytochrome c"/>
    <property type="match status" value="1"/>
</dbReference>
<dbReference type="Proteomes" id="UP000460298">
    <property type="component" value="Unassembled WGS sequence"/>
</dbReference>
<dbReference type="GO" id="GO:0042773">
    <property type="term" value="P:ATP synthesis coupled electron transport"/>
    <property type="evidence" value="ECO:0007669"/>
    <property type="project" value="TreeGrafter"/>
</dbReference>
<evidence type="ECO:0000256" key="13">
    <source>
        <dbReference type="PROSITE-ProRule" id="PRU00433"/>
    </source>
</evidence>
<keyword evidence="12 16" id="KW-0472">Membrane</keyword>
<dbReference type="InterPro" id="IPR008972">
    <property type="entry name" value="Cupredoxin"/>
</dbReference>
<evidence type="ECO:0000256" key="3">
    <source>
        <dbReference type="ARBA" id="ARBA00022448"/>
    </source>
</evidence>
<dbReference type="InterPro" id="IPR036257">
    <property type="entry name" value="Cyt_c_oxidase_su2_TM_sf"/>
</dbReference>
<feature type="domain" description="Cytochrome oxidase subunit II transmembrane region profile" evidence="18">
    <location>
        <begin position="10"/>
        <end position="106"/>
    </location>
</feature>
<dbReference type="PRINTS" id="PR01166">
    <property type="entry name" value="CYCOXIDASEII"/>
</dbReference>
<dbReference type="PANTHER" id="PTHR22888">
    <property type="entry name" value="CYTOCHROME C OXIDASE, SUBUNIT II"/>
    <property type="match status" value="1"/>
</dbReference>
<evidence type="ECO:0000256" key="8">
    <source>
        <dbReference type="ARBA" id="ARBA00022967"/>
    </source>
</evidence>
<organism evidence="20 21">
    <name type="scientific">Leptonema illini</name>
    <dbReference type="NCBI Taxonomy" id="183"/>
    <lineage>
        <taxon>Bacteria</taxon>
        <taxon>Pseudomonadati</taxon>
        <taxon>Spirochaetota</taxon>
        <taxon>Spirochaetia</taxon>
        <taxon>Leptospirales</taxon>
        <taxon>Leptospiraceae</taxon>
        <taxon>Leptonema</taxon>
    </lineage>
</organism>
<dbReference type="EC" id="7.1.1.9" evidence="15"/>
<dbReference type="GO" id="GO:0004129">
    <property type="term" value="F:cytochrome-c oxidase activity"/>
    <property type="evidence" value="ECO:0007669"/>
    <property type="project" value="UniProtKB-EC"/>
</dbReference>
<comment type="subcellular location">
    <subcellularLocation>
        <location evidence="14">Cell membrane</location>
        <topology evidence="14">Multi-pass membrane protein</topology>
    </subcellularLocation>
    <subcellularLocation>
        <location evidence="1">Membrane</location>
        <topology evidence="1">Multi-pass membrane protein</topology>
    </subcellularLocation>
</comment>
<dbReference type="Pfam" id="PF02790">
    <property type="entry name" value="COX2_TM"/>
    <property type="match status" value="1"/>
</dbReference>
<comment type="similarity">
    <text evidence="2 14">Belongs to the cytochrome c oxidase subunit 2 family.</text>
</comment>
<keyword evidence="6 14" id="KW-0812">Transmembrane</keyword>
<evidence type="ECO:0000256" key="1">
    <source>
        <dbReference type="ARBA" id="ARBA00004141"/>
    </source>
</evidence>
<evidence type="ECO:0000256" key="11">
    <source>
        <dbReference type="ARBA" id="ARBA00023004"/>
    </source>
</evidence>
<evidence type="ECO:0000259" key="17">
    <source>
        <dbReference type="PROSITE" id="PS50857"/>
    </source>
</evidence>
<dbReference type="PANTHER" id="PTHR22888:SF9">
    <property type="entry name" value="CYTOCHROME C OXIDASE SUBUNIT 2"/>
    <property type="match status" value="1"/>
</dbReference>